<name>A0A194US56_CYTMA</name>
<dbReference type="OrthoDB" id="412788at2759"/>
<evidence type="ECO:0008006" key="3">
    <source>
        <dbReference type="Google" id="ProtNLM"/>
    </source>
</evidence>
<evidence type="ECO:0000313" key="1">
    <source>
        <dbReference type="EMBL" id="KUI54469.1"/>
    </source>
</evidence>
<dbReference type="Gene3D" id="3.40.30.10">
    <property type="entry name" value="Glutaredoxin"/>
    <property type="match status" value="1"/>
</dbReference>
<protein>
    <recommendedName>
        <fullName evidence="3">GST N-terminal domain-containing protein</fullName>
    </recommendedName>
</protein>
<evidence type="ECO:0000313" key="2">
    <source>
        <dbReference type="Proteomes" id="UP000078576"/>
    </source>
</evidence>
<keyword evidence="2" id="KW-1185">Reference proteome</keyword>
<accession>A0A194US56</accession>
<dbReference type="CDD" id="cd00570">
    <property type="entry name" value="GST_N_family"/>
    <property type="match status" value="1"/>
</dbReference>
<proteinExistence type="predicted"/>
<reference evidence="2" key="1">
    <citation type="submission" date="2014-12" db="EMBL/GenBank/DDBJ databases">
        <title>Genome Sequence of Valsa Canker Pathogens Uncovers a Specific Adaption of Colonization on Woody Bark.</title>
        <authorList>
            <person name="Yin Z."/>
            <person name="Liu H."/>
            <person name="Gao X."/>
            <person name="Li Z."/>
            <person name="Song N."/>
            <person name="Ke X."/>
            <person name="Dai Q."/>
            <person name="Wu Y."/>
            <person name="Sun Y."/>
            <person name="Xu J.-R."/>
            <person name="Kang Z.K."/>
            <person name="Wang L."/>
            <person name="Huang L."/>
        </authorList>
    </citation>
    <scope>NUCLEOTIDE SEQUENCE [LARGE SCALE GENOMIC DNA]</scope>
    <source>
        <strain evidence="2">SXYL134</strain>
    </source>
</reference>
<sequence length="308" mass="35143">MCQGPPKNEELARHLTSSISLTCPDEDLHYTLYVFPFSLYSIMVRFTISLGSSYHKGPGGLPNITHKLVNLHHDENLEEWYLTTVNPKGQVPAMFGQRSDQPFIAKVTESLGISNFFCRLYFPGMIPDEHKATIEESLEKLHAIQAFSLTVKDPVEDYKVEIRDQKLDELLKSKDISESYRRALEYKEIYYKRTLAYALRPENIAKAKSQANELFQQLLVIYHKHNSPGNDNAGQWLFGPSTGPTVLDAHVTAFIARLDDAGWQDLVPEALLSYAREKLELPSWKDNCHGRKTIWNISYGHVDLLGVF</sequence>
<organism evidence="1 2">
    <name type="scientific">Cytospora mali</name>
    <name type="common">Apple Valsa canker fungus</name>
    <name type="synonym">Valsa mali</name>
    <dbReference type="NCBI Taxonomy" id="578113"/>
    <lineage>
        <taxon>Eukaryota</taxon>
        <taxon>Fungi</taxon>
        <taxon>Dikarya</taxon>
        <taxon>Ascomycota</taxon>
        <taxon>Pezizomycotina</taxon>
        <taxon>Sordariomycetes</taxon>
        <taxon>Sordariomycetidae</taxon>
        <taxon>Diaporthales</taxon>
        <taxon>Cytosporaceae</taxon>
        <taxon>Cytospora</taxon>
    </lineage>
</organism>
<dbReference type="SUPFAM" id="SSF52833">
    <property type="entry name" value="Thioredoxin-like"/>
    <property type="match status" value="1"/>
</dbReference>
<dbReference type="EMBL" id="KN714674">
    <property type="protein sequence ID" value="KUI54469.1"/>
    <property type="molecule type" value="Genomic_DNA"/>
</dbReference>
<dbReference type="AlphaFoldDB" id="A0A194US56"/>
<gene>
    <name evidence="1" type="ORF">VP1G_01982</name>
</gene>
<dbReference type="InterPro" id="IPR036249">
    <property type="entry name" value="Thioredoxin-like_sf"/>
</dbReference>
<dbReference type="Proteomes" id="UP000078576">
    <property type="component" value="Unassembled WGS sequence"/>
</dbReference>